<dbReference type="GO" id="GO:0003676">
    <property type="term" value="F:nucleic acid binding"/>
    <property type="evidence" value="ECO:0007669"/>
    <property type="project" value="InterPro"/>
</dbReference>
<dbReference type="InterPro" id="IPR021109">
    <property type="entry name" value="Peptidase_aspartic_dom_sf"/>
</dbReference>
<gene>
    <name evidence="4 5" type="primary">LOC112463840</name>
</gene>
<dbReference type="SUPFAM" id="SSF50630">
    <property type="entry name" value="Acid proteases"/>
    <property type="match status" value="1"/>
</dbReference>
<dbReference type="InterPro" id="IPR001878">
    <property type="entry name" value="Znf_CCHC"/>
</dbReference>
<evidence type="ECO:0000256" key="1">
    <source>
        <dbReference type="PROSITE-ProRule" id="PRU00047"/>
    </source>
</evidence>
<evidence type="ECO:0000313" key="5">
    <source>
        <dbReference type="RefSeq" id="XP_024886231.1"/>
    </source>
</evidence>
<dbReference type="GO" id="GO:0008270">
    <property type="term" value="F:zinc ion binding"/>
    <property type="evidence" value="ECO:0007669"/>
    <property type="project" value="UniProtKB-KW"/>
</dbReference>
<proteinExistence type="predicted"/>
<dbReference type="Gene3D" id="2.40.70.10">
    <property type="entry name" value="Acid Proteases"/>
    <property type="match status" value="1"/>
</dbReference>
<dbReference type="Pfam" id="PF00098">
    <property type="entry name" value="zf-CCHC"/>
    <property type="match status" value="1"/>
</dbReference>
<protein>
    <submittedName>
        <fullName evidence="4 5">Uncharacterized protein LOC112463840 isoform X3</fullName>
    </submittedName>
</protein>
<dbReference type="PROSITE" id="PS50158">
    <property type="entry name" value="ZF_CCHC"/>
    <property type="match status" value="1"/>
</dbReference>
<sequence length="274" mass="30750">MGGSEAYNLMRKWDLHFSGTRGSDAEASLMRIQEARAIIPINDGDLFKCLPLFLSGTALYFFFSVRLLRERPSATSAPQAAAGTGTSDSMMKCWNCKKLGHRARECTEPRPSCSGNAGESAQDRSLRLRVARTGPKPQMYRNRTFEPIERLPLQNLKIRVGGCPLLAVVDPASCCTLIGQKQMKKIEKLGIRTKRGRRLQIYMANGQSVTIQIEISVIIRLKDRIARMTVGLFPDLSVPCVIGLDFLTKFGVVLDFARVEWYFANKPGTRYRFH</sequence>
<dbReference type="SMART" id="SM00343">
    <property type="entry name" value="ZnF_C2HC"/>
    <property type="match status" value="1"/>
</dbReference>
<dbReference type="RefSeq" id="XP_024886231.1">
    <property type="nucleotide sequence ID" value="XM_025030463.1"/>
</dbReference>
<keyword evidence="1" id="KW-0863">Zinc-finger</keyword>
<dbReference type="AlphaFoldDB" id="A0A6J1R050"/>
<reference evidence="4 5" key="1">
    <citation type="submission" date="2025-04" db="UniProtKB">
        <authorList>
            <consortium name="RefSeq"/>
        </authorList>
    </citation>
    <scope>IDENTIFICATION</scope>
    <source>
        <tissue evidence="4 5">Whole body</tissue>
    </source>
</reference>
<organism evidence="3 4">
    <name type="scientific">Temnothorax curvispinosus</name>
    <dbReference type="NCBI Taxonomy" id="300111"/>
    <lineage>
        <taxon>Eukaryota</taxon>
        <taxon>Metazoa</taxon>
        <taxon>Ecdysozoa</taxon>
        <taxon>Arthropoda</taxon>
        <taxon>Hexapoda</taxon>
        <taxon>Insecta</taxon>
        <taxon>Pterygota</taxon>
        <taxon>Neoptera</taxon>
        <taxon>Endopterygota</taxon>
        <taxon>Hymenoptera</taxon>
        <taxon>Apocrita</taxon>
        <taxon>Aculeata</taxon>
        <taxon>Formicoidea</taxon>
        <taxon>Formicidae</taxon>
        <taxon>Myrmicinae</taxon>
        <taxon>Temnothorax</taxon>
    </lineage>
</organism>
<feature type="domain" description="CCHC-type" evidence="2">
    <location>
        <begin position="92"/>
        <end position="108"/>
    </location>
</feature>
<keyword evidence="1" id="KW-0479">Metal-binding</keyword>
<dbReference type="SUPFAM" id="SSF57756">
    <property type="entry name" value="Retrovirus zinc finger-like domains"/>
    <property type="match status" value="1"/>
</dbReference>
<accession>A0A6J1R050</accession>
<name>A0A6J1R050_9HYME</name>
<dbReference type="Gene3D" id="4.10.60.10">
    <property type="entry name" value="Zinc finger, CCHC-type"/>
    <property type="match status" value="1"/>
</dbReference>
<evidence type="ECO:0000259" key="2">
    <source>
        <dbReference type="PROSITE" id="PS50158"/>
    </source>
</evidence>
<dbReference type="CTD" id="41215"/>
<keyword evidence="3" id="KW-1185">Reference proteome</keyword>
<evidence type="ECO:0000313" key="4">
    <source>
        <dbReference type="RefSeq" id="XP_024886230.1"/>
    </source>
</evidence>
<dbReference type="Proteomes" id="UP000504618">
    <property type="component" value="Unplaced"/>
</dbReference>
<dbReference type="InterPro" id="IPR036875">
    <property type="entry name" value="Znf_CCHC_sf"/>
</dbReference>
<dbReference type="GeneID" id="112463840"/>
<dbReference type="CDD" id="cd00303">
    <property type="entry name" value="retropepsin_like"/>
    <property type="match status" value="1"/>
</dbReference>
<evidence type="ECO:0000313" key="3">
    <source>
        <dbReference type="Proteomes" id="UP000504618"/>
    </source>
</evidence>
<keyword evidence="1" id="KW-0862">Zinc</keyword>
<dbReference type="RefSeq" id="XP_024886230.1">
    <property type="nucleotide sequence ID" value="XM_025030462.1"/>
</dbReference>